<evidence type="ECO:0000256" key="1">
    <source>
        <dbReference type="SAM" id="Phobius"/>
    </source>
</evidence>
<evidence type="ECO:0000313" key="3">
    <source>
        <dbReference type="Proteomes" id="UP001521181"/>
    </source>
</evidence>
<proteinExistence type="predicted"/>
<evidence type="ECO:0000313" key="2">
    <source>
        <dbReference type="EMBL" id="MCE5972813.1"/>
    </source>
</evidence>
<comment type="caution">
    <text evidence="2">The sequence shown here is derived from an EMBL/GenBank/DDBJ whole genome shotgun (WGS) entry which is preliminary data.</text>
</comment>
<organism evidence="2 3">
    <name type="scientific">Rhodobacter flavimaris</name>
    <dbReference type="NCBI Taxonomy" id="2907145"/>
    <lineage>
        <taxon>Bacteria</taxon>
        <taxon>Pseudomonadati</taxon>
        <taxon>Pseudomonadota</taxon>
        <taxon>Alphaproteobacteria</taxon>
        <taxon>Rhodobacterales</taxon>
        <taxon>Rhodobacter group</taxon>
        <taxon>Rhodobacter</taxon>
    </lineage>
</organism>
<accession>A0ABS8YWB5</accession>
<feature type="transmembrane region" description="Helical" evidence="1">
    <location>
        <begin position="23"/>
        <end position="47"/>
    </location>
</feature>
<gene>
    <name evidence="2" type="ORF">LZA78_04925</name>
</gene>
<name>A0ABS8YWB5_9RHOB</name>
<sequence length="56" mass="5959">MQLVLSHGYRGLSMIYDLAIDRVLPPLVIILALAAAGVVGVHLVEYFDAGAIPGRI</sequence>
<keyword evidence="1" id="KW-0472">Membrane</keyword>
<keyword evidence="3" id="KW-1185">Reference proteome</keyword>
<keyword evidence="1" id="KW-0812">Transmembrane</keyword>
<protein>
    <submittedName>
        <fullName evidence="2">Uncharacterized protein</fullName>
    </submittedName>
</protein>
<dbReference type="RefSeq" id="WP_233675828.1">
    <property type="nucleotide sequence ID" value="NZ_JAJUOS010000003.1"/>
</dbReference>
<dbReference type="EMBL" id="JAJUOS010000003">
    <property type="protein sequence ID" value="MCE5972813.1"/>
    <property type="molecule type" value="Genomic_DNA"/>
</dbReference>
<dbReference type="Proteomes" id="UP001521181">
    <property type="component" value="Unassembled WGS sequence"/>
</dbReference>
<reference evidence="2 3" key="1">
    <citation type="submission" date="2021-12" db="EMBL/GenBank/DDBJ databases">
        <title>Sinirhodobacter sp. WL0062 is a bacterium isolated from seawater.</title>
        <authorList>
            <person name="Wang L."/>
            <person name="He W."/>
            <person name="Zhang D.-F."/>
        </authorList>
    </citation>
    <scope>NUCLEOTIDE SEQUENCE [LARGE SCALE GENOMIC DNA]</scope>
    <source>
        <strain evidence="2 3">WL0062</strain>
    </source>
</reference>
<keyword evidence="1" id="KW-1133">Transmembrane helix</keyword>